<reference evidence="3" key="1">
    <citation type="submission" date="2015-02" db="EMBL/GenBank/DDBJ databases">
        <authorList>
            <person name="Chooi Y.-H."/>
        </authorList>
    </citation>
    <scope>NUCLEOTIDE SEQUENCE [LARGE SCALE GENOMIC DNA]</scope>
    <source>
        <strain evidence="3">strain Y</strain>
    </source>
</reference>
<feature type="chain" id="PRO_5002306361" evidence="1">
    <location>
        <begin position="24"/>
        <end position="154"/>
    </location>
</feature>
<feature type="signal peptide" evidence="1">
    <location>
        <begin position="1"/>
        <end position="23"/>
    </location>
</feature>
<keyword evidence="3" id="KW-1185">Reference proteome</keyword>
<gene>
    <name evidence="2" type="ORF">YBN1229_v1_1646</name>
</gene>
<dbReference type="EMBL" id="LN829119">
    <property type="protein sequence ID" value="CPR18299.1"/>
    <property type="molecule type" value="Genomic_DNA"/>
</dbReference>
<evidence type="ECO:0000256" key="1">
    <source>
        <dbReference type="SAM" id="SignalP"/>
    </source>
</evidence>
<organism evidence="2 3">
    <name type="scientific">Candidatus Filomicrobium marinum</name>
    <dbReference type="NCBI Taxonomy" id="1608628"/>
    <lineage>
        <taxon>Bacteria</taxon>
        <taxon>Pseudomonadati</taxon>
        <taxon>Pseudomonadota</taxon>
        <taxon>Alphaproteobacteria</taxon>
        <taxon>Hyphomicrobiales</taxon>
        <taxon>Hyphomicrobiaceae</taxon>
        <taxon>Filomicrobium</taxon>
    </lineage>
</organism>
<dbReference type="KEGG" id="fil:BN1229_v1_1644"/>
<evidence type="ECO:0000313" key="2">
    <source>
        <dbReference type="EMBL" id="CPR18299.1"/>
    </source>
</evidence>
<keyword evidence="1" id="KW-0732">Signal</keyword>
<protein>
    <submittedName>
        <fullName evidence="2">Uncharacterized protein</fullName>
    </submittedName>
</protein>
<evidence type="ECO:0000313" key="3">
    <source>
        <dbReference type="Proteomes" id="UP000033187"/>
    </source>
</evidence>
<name>A0A0D6JDZ4_9HYPH</name>
<dbReference type="AlphaFoldDB" id="A0A0D6JDZ4"/>
<dbReference type="Proteomes" id="UP000033187">
    <property type="component" value="Chromosome 1"/>
</dbReference>
<proteinExistence type="predicted"/>
<accession>A0A0D6JDZ4</accession>
<dbReference type="RefSeq" id="WP_046477775.1">
    <property type="nucleotide sequence ID" value="NZ_LN829119.1"/>
</dbReference>
<sequence length="154" mass="16676">MRGRKKILGCVCCAILIWMNAIAGLFPAVTAHADHTAHNAATTAETIHHAHAGSAGLHDHSYVVQEVSHHQSDNEADCVATCLDRISDKLVPKISDTEPRLDWKVVAVHPLRIQAVCADGCQINAYWPAGPPNFGGLTRTGTERLVAFNARLRI</sequence>
<dbReference type="KEGG" id="fiy:BN1229_v1_1646"/>